<dbReference type="GO" id="GO:0005737">
    <property type="term" value="C:cytoplasm"/>
    <property type="evidence" value="ECO:0007669"/>
    <property type="project" value="UniProtKB-SubCell"/>
</dbReference>
<comment type="similarity">
    <text evidence="6">Belongs to the class-II aminoacyl-tRNA synthetase family. Type-1 seryl-tRNA synthetase subfamily.</text>
</comment>
<feature type="binding site" evidence="6">
    <location>
        <position position="380"/>
    </location>
    <ligand>
        <name>L-serine</name>
        <dbReference type="ChEBI" id="CHEBI:33384"/>
    </ligand>
</feature>
<keyword evidence="1 6" id="KW-0436">Ligase</keyword>
<accession>A0AAW6T5C2</accession>
<feature type="binding site" evidence="6 7">
    <location>
        <position position="281"/>
    </location>
    <ligand>
        <name>L-serine</name>
        <dbReference type="ChEBI" id="CHEBI:33384"/>
    </ligand>
</feature>
<dbReference type="InterPro" id="IPR045864">
    <property type="entry name" value="aa-tRNA-synth_II/BPL/LPL"/>
</dbReference>
<name>A0AAW6T5C2_9MICO</name>
<evidence type="ECO:0000256" key="7">
    <source>
        <dbReference type="PIRSR" id="PIRSR001529-1"/>
    </source>
</evidence>
<dbReference type="Gene3D" id="3.30.930.10">
    <property type="entry name" value="Bira Bifunctional Protein, Domain 2"/>
    <property type="match status" value="1"/>
</dbReference>
<comment type="subunit">
    <text evidence="6">Homodimer. The tRNA molecule binds across the dimer.</text>
</comment>
<dbReference type="Pfam" id="PF02403">
    <property type="entry name" value="Seryl_tRNA_N"/>
    <property type="match status" value="1"/>
</dbReference>
<comment type="function">
    <text evidence="6">Catalyzes the attachment of serine to tRNA(Ser). Is also able to aminoacylate tRNA(Sec) with serine, to form the misacylated tRNA L-seryl-tRNA(Sec), which will be further converted into selenocysteinyl-tRNA(Sec).</text>
</comment>
<dbReference type="EMBL" id="JASATX010000003">
    <property type="protein sequence ID" value="MDI2098962.1"/>
    <property type="molecule type" value="Genomic_DNA"/>
</dbReference>
<protein>
    <recommendedName>
        <fullName evidence="6">Serine--tRNA ligase</fullName>
        <ecNumber evidence="6">6.1.1.11</ecNumber>
    </recommendedName>
    <alternativeName>
        <fullName evidence="6">Seryl-tRNA synthetase</fullName>
        <shortName evidence="6">SerRS</shortName>
    </alternativeName>
    <alternativeName>
        <fullName evidence="6">Seryl-tRNA(Ser/Sec) synthetase</fullName>
    </alternativeName>
</protein>
<evidence type="ECO:0000256" key="8">
    <source>
        <dbReference type="PIRSR" id="PIRSR001529-2"/>
    </source>
</evidence>
<dbReference type="GO" id="GO:0004828">
    <property type="term" value="F:serine-tRNA ligase activity"/>
    <property type="evidence" value="ECO:0007669"/>
    <property type="project" value="UniProtKB-UniRule"/>
</dbReference>
<dbReference type="PRINTS" id="PR00981">
    <property type="entry name" value="TRNASYNTHSER"/>
</dbReference>
<comment type="pathway">
    <text evidence="6">Aminoacyl-tRNA biosynthesis; selenocysteinyl-tRNA(Sec) biosynthesis; L-seryl-tRNA(Sec) from L-serine and tRNA(Sec): step 1/1.</text>
</comment>
<proteinExistence type="inferred from homology"/>
<feature type="binding site" evidence="6 8">
    <location>
        <begin position="345"/>
        <end position="348"/>
    </location>
    <ligand>
        <name>ATP</name>
        <dbReference type="ChEBI" id="CHEBI:30616"/>
    </ligand>
</feature>
<dbReference type="PROSITE" id="PS50862">
    <property type="entry name" value="AA_TRNA_LIGASE_II"/>
    <property type="match status" value="1"/>
</dbReference>
<dbReference type="NCBIfam" id="TIGR00414">
    <property type="entry name" value="serS"/>
    <property type="match status" value="1"/>
</dbReference>
<comment type="caution">
    <text evidence="12">The sequence shown here is derived from an EMBL/GenBank/DDBJ whole genome shotgun (WGS) entry which is preliminary data.</text>
</comment>
<comment type="catalytic activity">
    <reaction evidence="6">
        <text>tRNA(Ser) + L-serine + ATP = L-seryl-tRNA(Ser) + AMP + diphosphate + H(+)</text>
        <dbReference type="Rhea" id="RHEA:12292"/>
        <dbReference type="Rhea" id="RHEA-COMP:9669"/>
        <dbReference type="Rhea" id="RHEA-COMP:9703"/>
        <dbReference type="ChEBI" id="CHEBI:15378"/>
        <dbReference type="ChEBI" id="CHEBI:30616"/>
        <dbReference type="ChEBI" id="CHEBI:33019"/>
        <dbReference type="ChEBI" id="CHEBI:33384"/>
        <dbReference type="ChEBI" id="CHEBI:78442"/>
        <dbReference type="ChEBI" id="CHEBI:78533"/>
        <dbReference type="ChEBI" id="CHEBI:456215"/>
        <dbReference type="EC" id="6.1.1.11"/>
    </reaction>
</comment>
<dbReference type="Proteomes" id="UP001321506">
    <property type="component" value="Unassembled WGS sequence"/>
</dbReference>
<keyword evidence="3 6" id="KW-0067">ATP-binding</keyword>
<organism evidence="12 13">
    <name type="scientific">Ruicaihuangia caeni</name>
    <dbReference type="NCBI Taxonomy" id="3042517"/>
    <lineage>
        <taxon>Bacteria</taxon>
        <taxon>Bacillati</taxon>
        <taxon>Actinomycetota</taxon>
        <taxon>Actinomycetes</taxon>
        <taxon>Micrococcales</taxon>
        <taxon>Microbacteriaceae</taxon>
        <taxon>Ruicaihuangia</taxon>
    </lineage>
</organism>
<dbReference type="AlphaFoldDB" id="A0AAW6T5C2"/>
<feature type="binding site" evidence="7">
    <location>
        <position position="227"/>
    </location>
    <ligand>
        <name>L-serine</name>
        <dbReference type="ChEBI" id="CHEBI:33384"/>
    </ligand>
</feature>
<feature type="compositionally biased region" description="Basic and acidic residues" evidence="10">
    <location>
        <begin position="9"/>
        <end position="19"/>
    </location>
</feature>
<dbReference type="Pfam" id="PF00587">
    <property type="entry name" value="tRNA-synt_2b"/>
    <property type="match status" value="1"/>
</dbReference>
<dbReference type="CDD" id="cd00770">
    <property type="entry name" value="SerRS_core"/>
    <property type="match status" value="1"/>
</dbReference>
<evidence type="ECO:0000256" key="3">
    <source>
        <dbReference type="ARBA" id="ARBA00022840"/>
    </source>
</evidence>
<dbReference type="PANTHER" id="PTHR11778">
    <property type="entry name" value="SERYL-TRNA SYNTHETASE"/>
    <property type="match status" value="1"/>
</dbReference>
<dbReference type="SUPFAM" id="SSF55681">
    <property type="entry name" value="Class II aaRS and biotin synthetases"/>
    <property type="match status" value="1"/>
</dbReference>
<dbReference type="GO" id="GO:0016260">
    <property type="term" value="P:selenocysteine biosynthetic process"/>
    <property type="evidence" value="ECO:0007669"/>
    <property type="project" value="UniProtKB-UniRule"/>
</dbReference>
<dbReference type="RefSeq" id="WP_281488750.1">
    <property type="nucleotide sequence ID" value="NZ_JASATX010000003.1"/>
</dbReference>
<evidence type="ECO:0000313" key="13">
    <source>
        <dbReference type="Proteomes" id="UP001321506"/>
    </source>
</evidence>
<feature type="site" description="Important for serine binding" evidence="7">
    <location>
        <position position="380"/>
    </location>
</feature>
<dbReference type="InterPro" id="IPR002314">
    <property type="entry name" value="aa-tRNA-synt_IIb"/>
</dbReference>
<dbReference type="InterPro" id="IPR042103">
    <property type="entry name" value="SerRS_1_N_sf"/>
</dbReference>
<dbReference type="HAMAP" id="MF_00176">
    <property type="entry name" value="Ser_tRNA_synth_type1"/>
    <property type="match status" value="1"/>
</dbReference>
<feature type="binding site" evidence="6">
    <location>
        <begin position="227"/>
        <end position="229"/>
    </location>
    <ligand>
        <name>L-serine</name>
        <dbReference type="ChEBI" id="CHEBI:33384"/>
    </ligand>
</feature>
<evidence type="ECO:0000256" key="10">
    <source>
        <dbReference type="SAM" id="MobiDB-lite"/>
    </source>
</evidence>
<dbReference type="InterPro" id="IPR033729">
    <property type="entry name" value="SerRS_core"/>
</dbReference>
<evidence type="ECO:0000256" key="6">
    <source>
        <dbReference type="HAMAP-Rule" id="MF_00176"/>
    </source>
</evidence>
<feature type="binding site" evidence="7">
    <location>
        <position position="378"/>
    </location>
    <ligand>
        <name>L-serine</name>
        <dbReference type="ChEBI" id="CHEBI:33384"/>
    </ligand>
</feature>
<comment type="domain">
    <text evidence="6">Consists of two distinct domains, a catalytic core and a N-terminal extension that is involved in tRNA binding.</text>
</comment>
<feature type="binding site" evidence="6 8">
    <location>
        <begin position="258"/>
        <end position="260"/>
    </location>
    <ligand>
        <name>ATP</name>
        <dbReference type="ChEBI" id="CHEBI:30616"/>
    </ligand>
</feature>
<evidence type="ECO:0000256" key="4">
    <source>
        <dbReference type="ARBA" id="ARBA00022917"/>
    </source>
</evidence>
<keyword evidence="9" id="KW-0175">Coiled coil</keyword>
<evidence type="ECO:0000256" key="9">
    <source>
        <dbReference type="SAM" id="Coils"/>
    </source>
</evidence>
<feature type="binding site" evidence="7">
    <location>
        <position position="258"/>
    </location>
    <ligand>
        <name>L-serine</name>
        <dbReference type="ChEBI" id="CHEBI:33384"/>
    </ligand>
</feature>
<comment type="catalytic activity">
    <reaction evidence="6">
        <text>tRNA(Sec) + L-serine + ATP = L-seryl-tRNA(Sec) + AMP + diphosphate + H(+)</text>
        <dbReference type="Rhea" id="RHEA:42580"/>
        <dbReference type="Rhea" id="RHEA-COMP:9742"/>
        <dbReference type="Rhea" id="RHEA-COMP:10128"/>
        <dbReference type="ChEBI" id="CHEBI:15378"/>
        <dbReference type="ChEBI" id="CHEBI:30616"/>
        <dbReference type="ChEBI" id="CHEBI:33019"/>
        <dbReference type="ChEBI" id="CHEBI:33384"/>
        <dbReference type="ChEBI" id="CHEBI:78442"/>
        <dbReference type="ChEBI" id="CHEBI:78533"/>
        <dbReference type="ChEBI" id="CHEBI:456215"/>
        <dbReference type="EC" id="6.1.1.11"/>
    </reaction>
</comment>
<dbReference type="SUPFAM" id="SSF46589">
    <property type="entry name" value="tRNA-binding arm"/>
    <property type="match status" value="1"/>
</dbReference>
<dbReference type="GO" id="GO:0006434">
    <property type="term" value="P:seryl-tRNA aminoacylation"/>
    <property type="evidence" value="ECO:0007669"/>
    <property type="project" value="UniProtKB-UniRule"/>
</dbReference>
<dbReference type="InterPro" id="IPR010978">
    <property type="entry name" value="tRNA-bd_arm"/>
</dbReference>
<keyword evidence="4 6" id="KW-0648">Protein biosynthesis</keyword>
<dbReference type="EC" id="6.1.1.11" evidence="6"/>
<gene>
    <name evidence="6 12" type="primary">serS</name>
    <name evidence="12" type="ORF">QF206_08315</name>
</gene>
<keyword evidence="13" id="KW-1185">Reference proteome</keyword>
<evidence type="ECO:0000256" key="2">
    <source>
        <dbReference type="ARBA" id="ARBA00022741"/>
    </source>
</evidence>
<keyword evidence="6" id="KW-0963">Cytoplasm</keyword>
<feature type="binding site" evidence="8">
    <location>
        <begin position="274"/>
        <end position="277"/>
    </location>
    <ligand>
        <name>ATP</name>
        <dbReference type="ChEBI" id="CHEBI:30616"/>
    </ligand>
</feature>
<sequence>MIDPQLLRDNPDVVRRSQEARGSSVELVDRAIEADAARRAAIASFERLRAEQKAFGKTVSSAPRDEKAALVAQAQELASNVKQAQQQATDAEEAFTRAITAIDNIVLDGVPAGGEDDYVVLREVGGIPEFDFEPRDHLELGELLGAIDMARGAKVSGARFHYLRGVGAQLELAIMNLGLQKALAGGFVPLITPTLVRPEIMSGTGFLGEHSDEVYYLPADDLYLTGTSEVALAGYHADEILDFSCGPLRYAGWSTCYRREAGSGGKDTRGIIRVHQFNKLEMFAYTLPEDAEAEHQRMLAFQEEMLQALGLAYRVIDTAAGDLGSSAARKYDVEAWVPTQGRYRELTSTSNCTTYQARRLDIRSRTETGKTAPVATLNGTLATTRWLVALLETHQNADGSVTVPDALRPFLGGLERLEPIT</sequence>
<feature type="domain" description="Aminoacyl-transfer RNA synthetases class-II family profile" evidence="11">
    <location>
        <begin position="186"/>
        <end position="404"/>
    </location>
</feature>
<feature type="binding site" evidence="6">
    <location>
        <position position="274"/>
    </location>
    <ligand>
        <name>ATP</name>
        <dbReference type="ChEBI" id="CHEBI:30616"/>
    </ligand>
</feature>
<feature type="coiled-coil region" evidence="9">
    <location>
        <begin position="67"/>
        <end position="94"/>
    </location>
</feature>
<comment type="subcellular location">
    <subcellularLocation>
        <location evidence="6">Cytoplasm</location>
    </subcellularLocation>
</comment>
<keyword evidence="5 6" id="KW-0030">Aminoacyl-tRNA synthetase</keyword>
<dbReference type="InterPro" id="IPR006195">
    <property type="entry name" value="aa-tRNA-synth_II"/>
</dbReference>
<evidence type="ECO:0000256" key="1">
    <source>
        <dbReference type="ARBA" id="ARBA00022598"/>
    </source>
</evidence>
<dbReference type="Gene3D" id="1.10.287.40">
    <property type="entry name" value="Serine-tRNA synthetase, tRNA binding domain"/>
    <property type="match status" value="1"/>
</dbReference>
<dbReference type="GO" id="GO:0005524">
    <property type="term" value="F:ATP binding"/>
    <property type="evidence" value="ECO:0007669"/>
    <property type="project" value="UniProtKB-UniRule"/>
</dbReference>
<reference evidence="12 13" key="1">
    <citation type="submission" date="2023-04" db="EMBL/GenBank/DDBJ databases">
        <title>Klugiella caeni sp. nov. isolated from the sludge of biochemical tank.</title>
        <authorList>
            <person name="Geng K."/>
        </authorList>
    </citation>
    <scope>NUCLEOTIDE SEQUENCE [LARGE SCALE GENOMIC DNA]</scope>
    <source>
        <strain evidence="12 13">YN-L-19</strain>
    </source>
</reference>
<evidence type="ECO:0000256" key="5">
    <source>
        <dbReference type="ARBA" id="ARBA00023146"/>
    </source>
</evidence>
<dbReference type="InterPro" id="IPR015866">
    <property type="entry name" value="Ser-tRNA-synth_1_N"/>
</dbReference>
<dbReference type="InterPro" id="IPR002317">
    <property type="entry name" value="Ser-tRNA-ligase_type_1"/>
</dbReference>
<keyword evidence="2 6" id="KW-0547">Nucleotide-binding</keyword>
<dbReference type="PIRSF" id="PIRSF001529">
    <property type="entry name" value="Ser-tRNA-synth_IIa"/>
    <property type="match status" value="1"/>
</dbReference>
<feature type="region of interest" description="Disordered" evidence="10">
    <location>
        <begin position="1"/>
        <end position="20"/>
    </location>
</feature>
<evidence type="ECO:0000313" key="12">
    <source>
        <dbReference type="EMBL" id="MDI2098962.1"/>
    </source>
</evidence>
<evidence type="ECO:0000259" key="11">
    <source>
        <dbReference type="PROSITE" id="PS50862"/>
    </source>
</evidence>